<dbReference type="EMBL" id="AYCK01000308">
    <property type="status" value="NOT_ANNOTATED_CDS"/>
    <property type="molecule type" value="Genomic_DNA"/>
</dbReference>
<evidence type="ECO:0000259" key="14">
    <source>
        <dbReference type="PROSITE" id="PS50095"/>
    </source>
</evidence>
<evidence type="ECO:0000256" key="7">
    <source>
        <dbReference type="ARBA" id="ARBA00023002"/>
    </source>
</evidence>
<protein>
    <submittedName>
        <fullName evidence="16">Hydroperoxide isomerase ALOXE3-like</fullName>
    </submittedName>
</protein>
<accession>A0A096M0E2</accession>
<evidence type="ECO:0000256" key="11">
    <source>
        <dbReference type="PIRSR" id="PIRSR601885-2"/>
    </source>
</evidence>
<feature type="domain" description="Lipoxygenase" evidence="15">
    <location>
        <begin position="123"/>
        <end position="673"/>
    </location>
</feature>
<comment type="subcellular location">
    <subcellularLocation>
        <location evidence="1">Cytoplasm</location>
    </subcellularLocation>
</comment>
<evidence type="ECO:0000313" key="17">
    <source>
        <dbReference type="Proteomes" id="UP000028760"/>
    </source>
</evidence>
<dbReference type="PROSITE" id="PS00081">
    <property type="entry name" value="LIPOXYGENASE_2"/>
    <property type="match status" value="1"/>
</dbReference>
<keyword evidence="6" id="KW-0223">Dioxygenase</keyword>
<dbReference type="InterPro" id="IPR000907">
    <property type="entry name" value="LipOase"/>
</dbReference>
<reference evidence="16" key="3">
    <citation type="submission" date="2025-09" db="UniProtKB">
        <authorList>
            <consortium name="Ensembl"/>
        </authorList>
    </citation>
    <scope>IDENTIFICATION</scope>
</reference>
<dbReference type="FunFam" id="1.20.245.10:FF:000001">
    <property type="entry name" value="Arachidonate 5-lipoxygenase a"/>
    <property type="match status" value="1"/>
</dbReference>
<evidence type="ECO:0000256" key="13">
    <source>
        <dbReference type="PROSITE-ProRule" id="PRU00152"/>
    </source>
</evidence>
<name>A0A096M0E2_POEFO</name>
<keyword evidence="17" id="KW-1185">Reference proteome</keyword>
<dbReference type="InterPro" id="IPR020834">
    <property type="entry name" value="LipOase_CS"/>
</dbReference>
<dbReference type="PROSITE" id="PS50095">
    <property type="entry name" value="PLAT"/>
    <property type="match status" value="1"/>
</dbReference>
<dbReference type="InterPro" id="IPR013819">
    <property type="entry name" value="LipOase_C"/>
</dbReference>
<feature type="binding site" evidence="11">
    <location>
        <position position="40"/>
    </location>
    <ligand>
        <name>Ca(2+)</name>
        <dbReference type="ChEBI" id="CHEBI:29108"/>
        <label>2</label>
    </ligand>
</feature>
<evidence type="ECO:0000313" key="16">
    <source>
        <dbReference type="Ensembl" id="ENSPFOP00000024883.1"/>
    </source>
</evidence>
<dbReference type="SUPFAM" id="SSF49723">
    <property type="entry name" value="Lipase/lipooxygenase domain (PLAT/LH2 domain)"/>
    <property type="match status" value="1"/>
</dbReference>
<evidence type="ECO:0000256" key="12">
    <source>
        <dbReference type="PIRSR" id="PIRSR601885-3"/>
    </source>
</evidence>
<sequence>MAEYKLEVTTGNMKHAGTTDNIYVILFGSEGQSERTKLDNSGIDFKAGKQTRTYTVKPASSLGKLLFIKVEKDPFSITPENEWYCSKIVVTAPEGDAIVFPCYRWISKGELVELRGGKDLEAMTAFEEEHSLLTDLRKRELELKKSLYKWEITDEKLPHSSHFKDISELPAEIRFSLSKSEQVQYICFSGSELKFKGLAESHKKWKDIDDMKNIFWSKKTTLSEYVSEHWKEDDFFGYQFLNGTNPNVIKRCSKLPPNFPVTDEMVKPFLETGTTLEKEMEEGNIFLCDQKIMDGIPTRQKDGNPLYVAAGLCLFYKNPEGKLLPIAIQLYQQPSEQNPIFLPSDLETDWLLAKLFFRSSDLIQHQTLYHLLHTHYLAEVFTIATLRCLPTIHPLYKLLIPHFRHTLHINVVGRKTLLGPGGALSEQSSLGKEGLTELMRRALSQMTYSSLCLPENIAARGLETIPNFYYRDDALKVWNHINSFVKSVVEYYYNSDSNVCKDSELQEWINEIFTHGFLKNKLSGCPSCFNTVAEVIKFITMVIFRVSAQHAAVNDGQFDYNSWIPNGSLLLCKPPPVTKGLSSMQTLLEVFPNVGDTVKIVSTVWILSDKYTDVVPLGTYPEEHFDEPALKQMIKEFQAELSYLSEEIAVRNSQLKIPYQYLNPAVIENSVTI</sequence>
<evidence type="ECO:0000256" key="6">
    <source>
        <dbReference type="ARBA" id="ARBA00022964"/>
    </source>
</evidence>
<comment type="cofactor">
    <cofactor evidence="10">
        <name>Fe cation</name>
        <dbReference type="ChEBI" id="CHEBI:24875"/>
    </cofactor>
    <text evidence="10">Binds 1 Fe cation per subunit.</text>
</comment>
<dbReference type="SUPFAM" id="SSF48484">
    <property type="entry name" value="Lipoxigenase"/>
    <property type="match status" value="1"/>
</dbReference>
<dbReference type="PRINTS" id="PR00467">
    <property type="entry name" value="MAMLPOXGNASE"/>
</dbReference>
<comment type="pathway">
    <text evidence="2">Lipid metabolism.</text>
</comment>
<dbReference type="Gene3D" id="1.20.245.10">
    <property type="entry name" value="Lipoxygenase-1, Domain 5"/>
    <property type="match status" value="1"/>
</dbReference>
<proteinExistence type="inferred from homology"/>
<feature type="binding site" evidence="10">
    <location>
        <position position="370"/>
    </location>
    <ligand>
        <name>Fe cation</name>
        <dbReference type="ChEBI" id="CHEBI:24875"/>
        <note>catalytic</note>
    </ligand>
</feature>
<evidence type="ECO:0000256" key="1">
    <source>
        <dbReference type="ARBA" id="ARBA00004496"/>
    </source>
</evidence>
<dbReference type="GeneTree" id="ENSGT00940000156796"/>
<evidence type="ECO:0000256" key="2">
    <source>
        <dbReference type="ARBA" id="ARBA00005189"/>
    </source>
</evidence>
<evidence type="ECO:0000256" key="10">
    <source>
        <dbReference type="PIRSR" id="PIRSR601885-1"/>
    </source>
</evidence>
<dbReference type="PRINTS" id="PR00087">
    <property type="entry name" value="LIPOXYGENASE"/>
</dbReference>
<dbReference type="InterPro" id="IPR036392">
    <property type="entry name" value="PLAT/LH2_dom_sf"/>
</dbReference>
<dbReference type="GO" id="GO:0005506">
    <property type="term" value="F:iron ion binding"/>
    <property type="evidence" value="ECO:0007669"/>
    <property type="project" value="InterPro"/>
</dbReference>
<comment type="similarity">
    <text evidence="3">Belongs to the lipoxygenase family.</text>
</comment>
<dbReference type="EMBL" id="AYCK01000309">
    <property type="status" value="NOT_ANNOTATED_CDS"/>
    <property type="molecule type" value="Genomic_DNA"/>
</dbReference>
<evidence type="ECO:0000256" key="9">
    <source>
        <dbReference type="ARBA" id="ARBA00023098"/>
    </source>
</evidence>
<keyword evidence="7" id="KW-0560">Oxidoreductase</keyword>
<dbReference type="InterPro" id="IPR001885">
    <property type="entry name" value="LipOase_mml"/>
</dbReference>
<keyword evidence="9" id="KW-0443">Lipid metabolism</keyword>
<feature type="binding site" evidence="11">
    <location>
        <position position="39"/>
    </location>
    <ligand>
        <name>Ca(2+)</name>
        <dbReference type="ChEBI" id="CHEBI:29108"/>
        <label>2</label>
    </ligand>
</feature>
<dbReference type="Gene3D" id="3.10.450.60">
    <property type="match status" value="1"/>
</dbReference>
<dbReference type="GO" id="GO:0016702">
    <property type="term" value="F:oxidoreductase activity, acting on single donors with incorporation of molecular oxygen, incorporation of two atoms of oxygen"/>
    <property type="evidence" value="ECO:0007669"/>
    <property type="project" value="InterPro"/>
</dbReference>
<dbReference type="PROSITE" id="PS51393">
    <property type="entry name" value="LIPOXYGENASE_3"/>
    <property type="match status" value="1"/>
</dbReference>
<keyword evidence="8 10" id="KW-0408">Iron</keyword>
<dbReference type="GO" id="GO:0034440">
    <property type="term" value="P:lipid oxidation"/>
    <property type="evidence" value="ECO:0007669"/>
    <property type="project" value="InterPro"/>
</dbReference>
<keyword evidence="5 10" id="KW-0479">Metal-binding</keyword>
<feature type="binding site" evidence="11">
    <location>
        <position position="17"/>
    </location>
    <ligand>
        <name>Ca(2+)</name>
        <dbReference type="ChEBI" id="CHEBI:29108"/>
        <label>1</label>
    </ligand>
</feature>
<evidence type="ECO:0000256" key="3">
    <source>
        <dbReference type="ARBA" id="ARBA00009419"/>
    </source>
</evidence>
<evidence type="ECO:0000256" key="4">
    <source>
        <dbReference type="ARBA" id="ARBA00022490"/>
    </source>
</evidence>
<dbReference type="AlphaFoldDB" id="A0A096M0E2"/>
<feature type="binding site" evidence="10">
    <location>
        <position position="673"/>
    </location>
    <ligand>
        <name>Fe cation</name>
        <dbReference type="ChEBI" id="CHEBI:24875"/>
        <note>catalytic</note>
    </ligand>
</feature>
<organism evidence="16 17">
    <name type="scientific">Poecilia formosa</name>
    <name type="common">Amazon molly</name>
    <name type="synonym">Limia formosa</name>
    <dbReference type="NCBI Taxonomy" id="48698"/>
    <lineage>
        <taxon>Eukaryota</taxon>
        <taxon>Metazoa</taxon>
        <taxon>Chordata</taxon>
        <taxon>Craniata</taxon>
        <taxon>Vertebrata</taxon>
        <taxon>Euteleostomi</taxon>
        <taxon>Actinopterygii</taxon>
        <taxon>Neopterygii</taxon>
        <taxon>Teleostei</taxon>
        <taxon>Neoteleostei</taxon>
        <taxon>Acanthomorphata</taxon>
        <taxon>Ovalentaria</taxon>
        <taxon>Atherinomorphae</taxon>
        <taxon>Cyprinodontiformes</taxon>
        <taxon>Poeciliidae</taxon>
        <taxon>Poeciliinae</taxon>
        <taxon>Poecilia</taxon>
    </lineage>
</organism>
<reference evidence="17" key="1">
    <citation type="submission" date="2013-10" db="EMBL/GenBank/DDBJ databases">
        <authorList>
            <person name="Schartl M."/>
            <person name="Warren W."/>
        </authorList>
    </citation>
    <scope>NUCLEOTIDE SEQUENCE [LARGE SCALE GENOMIC DNA]</scope>
    <source>
        <strain evidence="17">female</strain>
    </source>
</reference>
<dbReference type="GO" id="GO:0005737">
    <property type="term" value="C:cytoplasm"/>
    <property type="evidence" value="ECO:0007669"/>
    <property type="project" value="UniProtKB-SubCell"/>
</dbReference>
<keyword evidence="11" id="KW-0106">Calcium</keyword>
<dbReference type="Proteomes" id="UP000028760">
    <property type="component" value="Unassembled WGS sequence"/>
</dbReference>
<evidence type="ECO:0000256" key="5">
    <source>
        <dbReference type="ARBA" id="ARBA00022723"/>
    </source>
</evidence>
<dbReference type="SMART" id="SM00308">
    <property type="entry name" value="LH2"/>
    <property type="match status" value="1"/>
</dbReference>
<feature type="domain" description="PLAT" evidence="14">
    <location>
        <begin position="2"/>
        <end position="120"/>
    </location>
</feature>
<feature type="binding site" evidence="10">
    <location>
        <position position="550"/>
    </location>
    <ligand>
        <name>Fe cation</name>
        <dbReference type="ChEBI" id="CHEBI:24875"/>
        <note>catalytic</note>
    </ligand>
</feature>
<dbReference type="PANTHER" id="PTHR11771">
    <property type="entry name" value="LIPOXYGENASE"/>
    <property type="match status" value="1"/>
</dbReference>
<dbReference type="InterPro" id="IPR036226">
    <property type="entry name" value="LipOase_C_sf"/>
</dbReference>
<evidence type="ECO:0000259" key="15">
    <source>
        <dbReference type="PROSITE" id="PS51393"/>
    </source>
</evidence>
<feature type="site" description="Essential for stabilizing binding to COTL1" evidence="12">
    <location>
        <position position="105"/>
    </location>
</feature>
<dbReference type="Pfam" id="PF01477">
    <property type="entry name" value="PLAT"/>
    <property type="match status" value="1"/>
</dbReference>
<feature type="binding site" evidence="10">
    <location>
        <position position="375"/>
    </location>
    <ligand>
        <name>Fe cation</name>
        <dbReference type="ChEBI" id="CHEBI:24875"/>
        <note>catalytic</note>
    </ligand>
</feature>
<dbReference type="Ensembl" id="ENSPFOT00000024969.1">
    <property type="protein sequence ID" value="ENSPFOP00000024883.1"/>
    <property type="gene ID" value="ENSPFOG00000019601.2"/>
</dbReference>
<dbReference type="Gene3D" id="2.60.60.20">
    <property type="entry name" value="PLAT/LH2 domain"/>
    <property type="match status" value="1"/>
</dbReference>
<keyword evidence="4" id="KW-0963">Cytoplasm</keyword>
<dbReference type="Pfam" id="PF00305">
    <property type="entry name" value="Lipoxygenase"/>
    <property type="match status" value="1"/>
</dbReference>
<evidence type="ECO:0000256" key="8">
    <source>
        <dbReference type="ARBA" id="ARBA00023004"/>
    </source>
</evidence>
<dbReference type="EMBL" id="AYCK01000307">
    <property type="status" value="NOT_ANNOTATED_CDS"/>
    <property type="molecule type" value="Genomic_DNA"/>
</dbReference>
<dbReference type="InterPro" id="IPR001024">
    <property type="entry name" value="PLAT/LH2_dom"/>
</dbReference>
<comment type="caution">
    <text evidence="13">Lacks conserved residue(s) required for the propagation of feature annotation.</text>
</comment>
<reference evidence="16" key="2">
    <citation type="submission" date="2025-08" db="UniProtKB">
        <authorList>
            <consortium name="Ensembl"/>
        </authorList>
    </citation>
    <scope>IDENTIFICATION</scope>
</reference>